<name>A0A345YG29_9SPHN</name>
<dbReference type="OrthoDB" id="7605621at2"/>
<sequence>MTMLEKFVAFAQSLPAESRHAVEGALAVMMASYSDEGAFTSIELDELDRRVAEPNAEYVAPEAIADLLGRSIAS</sequence>
<organism evidence="1 2">
    <name type="scientific">Erythrobacter aureus</name>
    <dbReference type="NCBI Taxonomy" id="2182384"/>
    <lineage>
        <taxon>Bacteria</taxon>
        <taxon>Pseudomonadati</taxon>
        <taxon>Pseudomonadota</taxon>
        <taxon>Alphaproteobacteria</taxon>
        <taxon>Sphingomonadales</taxon>
        <taxon>Erythrobacteraceae</taxon>
        <taxon>Erythrobacter/Porphyrobacter group</taxon>
        <taxon>Erythrobacter</taxon>
    </lineage>
</organism>
<accession>A0A345YG29</accession>
<protein>
    <submittedName>
        <fullName evidence="1">Uncharacterized protein</fullName>
    </submittedName>
</protein>
<evidence type="ECO:0000313" key="2">
    <source>
        <dbReference type="Proteomes" id="UP000254508"/>
    </source>
</evidence>
<keyword evidence="2" id="KW-1185">Reference proteome</keyword>
<gene>
    <name evidence="1" type="ORF">DVR09_11565</name>
</gene>
<dbReference type="RefSeq" id="WP_115417059.1">
    <property type="nucleotide sequence ID" value="NZ_CP031357.1"/>
</dbReference>
<proteinExistence type="predicted"/>
<dbReference type="KEGG" id="err:DVR09_11565"/>
<dbReference type="AlphaFoldDB" id="A0A345YG29"/>
<dbReference type="EMBL" id="CP031357">
    <property type="protein sequence ID" value="AXK42881.1"/>
    <property type="molecule type" value="Genomic_DNA"/>
</dbReference>
<dbReference type="Proteomes" id="UP000254508">
    <property type="component" value="Chromosome"/>
</dbReference>
<evidence type="ECO:0000313" key="1">
    <source>
        <dbReference type="EMBL" id="AXK42881.1"/>
    </source>
</evidence>
<reference evidence="2" key="1">
    <citation type="submission" date="2018-07" db="EMBL/GenBank/DDBJ databases">
        <title>Genome sequence of Erythrobacter strain YH-07, an antagonistic bacterium isolated from Yellow Sea.</title>
        <authorList>
            <person name="Tang T."/>
            <person name="Liu Q."/>
            <person name="Sun X."/>
        </authorList>
    </citation>
    <scope>NUCLEOTIDE SEQUENCE [LARGE SCALE GENOMIC DNA]</scope>
    <source>
        <strain evidence="2">YH-07</strain>
    </source>
</reference>